<evidence type="ECO:0000256" key="1">
    <source>
        <dbReference type="SAM" id="MobiDB-lite"/>
    </source>
</evidence>
<comment type="caution">
    <text evidence="4">The sequence shown here is derived from an EMBL/GenBank/DDBJ whole genome shotgun (WGS) entry which is preliminary data.</text>
</comment>
<gene>
    <name evidence="4" type="ORF">DC094_14580</name>
</gene>
<protein>
    <recommendedName>
        <fullName evidence="3">DUF4124 domain-containing protein</fullName>
    </recommendedName>
</protein>
<name>A0A2V1GUE2_9GAMM</name>
<sequence>MIKLRPFLILSSLLAATLVALPASAELYRYVDKNGNTIYTDKQVAGSELVNVGKGQTYKATKPSRRYNNSSSNKSTQPASNQIPKITITNPTSGQAIRANDGSLSISLSLAPSLGQNDKLEVLLDGKVVGNSPSVALKNIDRGSHTVTARVLRFGKPVATTSSSFNILRAFRRSAP</sequence>
<evidence type="ECO:0000259" key="3">
    <source>
        <dbReference type="Pfam" id="PF13511"/>
    </source>
</evidence>
<dbReference type="OrthoDB" id="6366673at2"/>
<evidence type="ECO:0000256" key="2">
    <source>
        <dbReference type="SAM" id="SignalP"/>
    </source>
</evidence>
<feature type="region of interest" description="Disordered" evidence="1">
    <location>
        <begin position="56"/>
        <end position="84"/>
    </location>
</feature>
<evidence type="ECO:0000313" key="4">
    <source>
        <dbReference type="EMBL" id="PVZ67660.1"/>
    </source>
</evidence>
<proteinExistence type="predicted"/>
<dbReference type="Pfam" id="PF13511">
    <property type="entry name" value="DUF4124"/>
    <property type="match status" value="1"/>
</dbReference>
<feature type="signal peptide" evidence="2">
    <location>
        <begin position="1"/>
        <end position="25"/>
    </location>
</feature>
<dbReference type="AlphaFoldDB" id="A0A2V1GUE2"/>
<dbReference type="Proteomes" id="UP000244906">
    <property type="component" value="Unassembled WGS sequence"/>
</dbReference>
<dbReference type="InterPro" id="IPR025392">
    <property type="entry name" value="DUF4124"/>
</dbReference>
<feature type="compositionally biased region" description="Polar residues" evidence="1">
    <location>
        <begin position="74"/>
        <end position="84"/>
    </location>
</feature>
<evidence type="ECO:0000313" key="5">
    <source>
        <dbReference type="Proteomes" id="UP000244906"/>
    </source>
</evidence>
<keyword evidence="2" id="KW-0732">Signal</keyword>
<accession>A0A2V1GUE2</accession>
<dbReference type="RefSeq" id="WP_116687856.1">
    <property type="nucleotide sequence ID" value="NZ_CAWNYD010000006.1"/>
</dbReference>
<organism evidence="4 5">
    <name type="scientific">Pelagibaculum spongiae</name>
    <dbReference type="NCBI Taxonomy" id="2080658"/>
    <lineage>
        <taxon>Bacteria</taxon>
        <taxon>Pseudomonadati</taxon>
        <taxon>Pseudomonadota</taxon>
        <taxon>Gammaproteobacteria</taxon>
        <taxon>Oceanospirillales</taxon>
        <taxon>Pelagibaculum</taxon>
    </lineage>
</organism>
<keyword evidence="5" id="KW-1185">Reference proteome</keyword>
<feature type="domain" description="DUF4124" evidence="3">
    <location>
        <begin position="14"/>
        <end position="63"/>
    </location>
</feature>
<reference evidence="4 5" key="1">
    <citation type="submission" date="2018-04" db="EMBL/GenBank/DDBJ databases">
        <title>Thalassorhabdus spongiae gen. nov., sp. nov., isolated from a marine sponge in South-West Iceland.</title>
        <authorList>
            <person name="Knobloch S."/>
            <person name="Daussin A."/>
            <person name="Johannsson R."/>
            <person name="Marteinsson V.T."/>
        </authorList>
    </citation>
    <scope>NUCLEOTIDE SEQUENCE [LARGE SCALE GENOMIC DNA]</scope>
    <source>
        <strain evidence="4 5">Hp12</strain>
    </source>
</reference>
<dbReference type="EMBL" id="QDDL01000006">
    <property type="protein sequence ID" value="PVZ67660.1"/>
    <property type="molecule type" value="Genomic_DNA"/>
</dbReference>
<feature type="chain" id="PRO_5015951743" description="DUF4124 domain-containing protein" evidence="2">
    <location>
        <begin position="26"/>
        <end position="176"/>
    </location>
</feature>